<keyword evidence="1" id="KW-1133">Transmembrane helix</keyword>
<accession>A0A940X0Z9</accession>
<dbReference type="AlphaFoldDB" id="A0A940X0Z9"/>
<proteinExistence type="predicted"/>
<reference evidence="3" key="1">
    <citation type="submission" date="2021-03" db="EMBL/GenBank/DDBJ databases">
        <title>Bacillus suaedae sp. nov., isolated from Suaeda aralocaspica.</title>
        <authorList>
            <person name="Lei R.F.R."/>
        </authorList>
    </citation>
    <scope>NUCLEOTIDE SEQUENCE</scope>
    <source>
        <strain evidence="3">YZJH907-2</strain>
    </source>
</reference>
<evidence type="ECO:0000259" key="2">
    <source>
        <dbReference type="PROSITE" id="PS51677"/>
    </source>
</evidence>
<evidence type="ECO:0000256" key="1">
    <source>
        <dbReference type="SAM" id="Phobius"/>
    </source>
</evidence>
<evidence type="ECO:0000313" key="4">
    <source>
        <dbReference type="Proteomes" id="UP000678228"/>
    </source>
</evidence>
<sequence length="253" mass="28648">MKFIWVFHAKRIKQLSLIIIAAFFTAGLLYVERSQITVFSTPDGPQAFYKAETDNKEVALTFNISWGDQRLIPILDILDQKEIDHATFFVSASWAERYPDLIKEIKDRGHSIGSHGYRYKDYTKWSEEKIRKDINESTLVLSELLGEKPTLLRPPNGAFNKSVLQLADKQGYSIIHWSVNSNDYQNPGVDKIVESVVPVANSGDVILFHASDSVKQTHKALPIVIDQLRGKGFTFTTVDDLMAGTETENEEVK</sequence>
<dbReference type="RefSeq" id="WP_210599300.1">
    <property type="nucleotide sequence ID" value="NZ_JAGKSQ010000013.1"/>
</dbReference>
<name>A0A940X0Z9_9BACI</name>
<dbReference type="EMBL" id="JAGKSQ010000013">
    <property type="protein sequence ID" value="MBP3953451.1"/>
    <property type="molecule type" value="Genomic_DNA"/>
</dbReference>
<comment type="caution">
    <text evidence="3">The sequence shown here is derived from an EMBL/GenBank/DDBJ whole genome shotgun (WGS) entry which is preliminary data.</text>
</comment>
<keyword evidence="1" id="KW-0472">Membrane</keyword>
<gene>
    <name evidence="3" type="primary">pdaB</name>
    <name evidence="3" type="ORF">J7W16_20295</name>
</gene>
<dbReference type="SUPFAM" id="SSF88713">
    <property type="entry name" value="Glycoside hydrolase/deacetylase"/>
    <property type="match status" value="1"/>
</dbReference>
<dbReference type="GO" id="GO:0016810">
    <property type="term" value="F:hydrolase activity, acting on carbon-nitrogen (but not peptide) bonds"/>
    <property type="evidence" value="ECO:0007669"/>
    <property type="project" value="InterPro"/>
</dbReference>
<evidence type="ECO:0000313" key="3">
    <source>
        <dbReference type="EMBL" id="MBP3953451.1"/>
    </source>
</evidence>
<feature type="domain" description="NodB homology" evidence="2">
    <location>
        <begin position="56"/>
        <end position="236"/>
    </location>
</feature>
<keyword evidence="4" id="KW-1185">Reference proteome</keyword>
<dbReference type="InterPro" id="IPR014132">
    <property type="entry name" value="PdaB-like"/>
</dbReference>
<dbReference type="GO" id="GO:0005975">
    <property type="term" value="P:carbohydrate metabolic process"/>
    <property type="evidence" value="ECO:0007669"/>
    <property type="project" value="InterPro"/>
</dbReference>
<dbReference type="GO" id="GO:0016020">
    <property type="term" value="C:membrane"/>
    <property type="evidence" value="ECO:0007669"/>
    <property type="project" value="TreeGrafter"/>
</dbReference>
<dbReference type="PANTHER" id="PTHR10587">
    <property type="entry name" value="GLYCOSYL TRANSFERASE-RELATED"/>
    <property type="match status" value="1"/>
</dbReference>
<feature type="transmembrane region" description="Helical" evidence="1">
    <location>
        <begin position="12"/>
        <end position="31"/>
    </location>
</feature>
<dbReference type="PROSITE" id="PS51677">
    <property type="entry name" value="NODB"/>
    <property type="match status" value="1"/>
</dbReference>
<dbReference type="NCBIfam" id="TIGR02764">
    <property type="entry name" value="spore_ybaN_pdaB"/>
    <property type="match status" value="1"/>
</dbReference>
<dbReference type="Pfam" id="PF01522">
    <property type="entry name" value="Polysacc_deac_1"/>
    <property type="match status" value="1"/>
</dbReference>
<dbReference type="InterPro" id="IPR050248">
    <property type="entry name" value="Polysacc_deacetylase_ArnD"/>
</dbReference>
<dbReference type="InterPro" id="IPR002509">
    <property type="entry name" value="NODB_dom"/>
</dbReference>
<organism evidence="3 4">
    <name type="scientific">Halalkalibacter suaedae</name>
    <dbReference type="NCBI Taxonomy" id="2822140"/>
    <lineage>
        <taxon>Bacteria</taxon>
        <taxon>Bacillati</taxon>
        <taxon>Bacillota</taxon>
        <taxon>Bacilli</taxon>
        <taxon>Bacillales</taxon>
        <taxon>Bacillaceae</taxon>
        <taxon>Halalkalibacter</taxon>
    </lineage>
</organism>
<dbReference type="Proteomes" id="UP000678228">
    <property type="component" value="Unassembled WGS sequence"/>
</dbReference>
<protein>
    <submittedName>
        <fullName evidence="3">Polysaccharide deacetylase family sporulation protein PdaB</fullName>
    </submittedName>
</protein>
<dbReference type="InterPro" id="IPR011330">
    <property type="entry name" value="Glyco_hydro/deAcase_b/a-brl"/>
</dbReference>
<dbReference type="PANTHER" id="PTHR10587:SF128">
    <property type="entry name" value="POLYSACCHARIDE DEACETYLASE PDAB-RELATED"/>
    <property type="match status" value="1"/>
</dbReference>
<dbReference type="Gene3D" id="3.20.20.370">
    <property type="entry name" value="Glycoside hydrolase/deacetylase"/>
    <property type="match status" value="1"/>
</dbReference>
<keyword evidence="1" id="KW-0812">Transmembrane</keyword>